<proteinExistence type="predicted"/>
<dbReference type="SUPFAM" id="SSF55021">
    <property type="entry name" value="ACT-like"/>
    <property type="match status" value="1"/>
</dbReference>
<dbReference type="STRING" id="690567.796"/>
<evidence type="ECO:0000313" key="1">
    <source>
        <dbReference type="EMBL" id="CFX21308.1"/>
    </source>
</evidence>
<sequence length="88" mass="9620">MNIVLILIGHRVESAVKVQSILTANGDIIKTRLGLNRELSQDSQASGFVFLEICGDKPRIEKLCNELNSIEDVRAEYVSLSLAEGSSC</sequence>
<dbReference type="Gene3D" id="3.30.70.1150">
    <property type="entry name" value="ACT-like. Chain A, domain 2"/>
    <property type="match status" value="1"/>
</dbReference>
<gene>
    <name evidence="1" type="ORF">796</name>
</gene>
<dbReference type="RefSeq" id="WP_046496066.1">
    <property type="nucleotide sequence ID" value="NZ_CGIH01000010.1"/>
</dbReference>
<protein>
    <submittedName>
        <fullName evidence="1">Uncharacterized</fullName>
    </submittedName>
</protein>
<name>A0A0E4C831_9FIRM</name>
<accession>A0A0E4C831</accession>
<reference evidence="1 2" key="1">
    <citation type="submission" date="2015-03" db="EMBL/GenBank/DDBJ databases">
        <authorList>
            <person name="Murphy D."/>
        </authorList>
    </citation>
    <scope>NUCLEOTIDE SEQUENCE [LARGE SCALE GENOMIC DNA]</scope>
    <source>
        <strain evidence="1 2">OL-4</strain>
    </source>
</reference>
<dbReference type="EMBL" id="CGIH01000010">
    <property type="protein sequence ID" value="CFX21308.1"/>
    <property type="molecule type" value="Genomic_DNA"/>
</dbReference>
<dbReference type="OrthoDB" id="1121298at2"/>
<keyword evidence="2" id="KW-1185">Reference proteome</keyword>
<dbReference type="InterPro" id="IPR045865">
    <property type="entry name" value="ACT-like_dom_sf"/>
</dbReference>
<evidence type="ECO:0000313" key="2">
    <source>
        <dbReference type="Proteomes" id="UP000045545"/>
    </source>
</evidence>
<dbReference type="Proteomes" id="UP000045545">
    <property type="component" value="Unassembled WGS sequence"/>
</dbReference>
<organism evidence="1 2">
    <name type="scientific">Syntrophomonas zehnderi OL-4</name>
    <dbReference type="NCBI Taxonomy" id="690567"/>
    <lineage>
        <taxon>Bacteria</taxon>
        <taxon>Bacillati</taxon>
        <taxon>Bacillota</taxon>
        <taxon>Clostridia</taxon>
        <taxon>Eubacteriales</taxon>
        <taxon>Syntrophomonadaceae</taxon>
        <taxon>Syntrophomonas</taxon>
    </lineage>
</organism>
<dbReference type="InterPro" id="IPR027271">
    <property type="entry name" value="Acetolactate_synth/TF_NikR_C"/>
</dbReference>
<dbReference type="AlphaFoldDB" id="A0A0E4C831"/>